<keyword evidence="3 5" id="KW-1133">Transmembrane helix</keyword>
<evidence type="ECO:0000256" key="5">
    <source>
        <dbReference type="SAM" id="Phobius"/>
    </source>
</evidence>
<dbReference type="EMBL" id="WMBB01000003">
    <property type="protein sequence ID" value="MTE12807.1"/>
    <property type="molecule type" value="Genomic_DNA"/>
</dbReference>
<dbReference type="RefSeq" id="WP_154787229.1">
    <property type="nucleotide sequence ID" value="NZ_WMBB01000003.1"/>
</dbReference>
<keyword evidence="7" id="KW-1185">Reference proteome</keyword>
<name>A0A6I3KTC9_9NOCA</name>
<dbReference type="AlphaFoldDB" id="A0A6I3KTC9"/>
<keyword evidence="4 5" id="KW-0472">Membrane</keyword>
<dbReference type="GO" id="GO:0016020">
    <property type="term" value="C:membrane"/>
    <property type="evidence" value="ECO:0007669"/>
    <property type="project" value="UniProtKB-SubCell"/>
</dbReference>
<feature type="transmembrane region" description="Helical" evidence="5">
    <location>
        <begin position="67"/>
        <end position="84"/>
    </location>
</feature>
<organism evidence="6 7">
    <name type="scientific">Nocardia aurantiaca</name>
    <dbReference type="NCBI Taxonomy" id="2675850"/>
    <lineage>
        <taxon>Bacteria</taxon>
        <taxon>Bacillati</taxon>
        <taxon>Actinomycetota</taxon>
        <taxon>Actinomycetes</taxon>
        <taxon>Mycobacteriales</taxon>
        <taxon>Nocardiaceae</taxon>
        <taxon>Nocardia</taxon>
    </lineage>
</organism>
<reference evidence="6 7" key="1">
    <citation type="submission" date="2019-11" db="EMBL/GenBank/DDBJ databases">
        <title>Nocardia sp. nov. CT2-14 isolated from soil.</title>
        <authorList>
            <person name="Kanchanasin P."/>
            <person name="Tanasupawat S."/>
            <person name="Yuki M."/>
            <person name="Kudo T."/>
        </authorList>
    </citation>
    <scope>NUCLEOTIDE SEQUENCE [LARGE SCALE GENOMIC DNA]</scope>
    <source>
        <strain evidence="6 7">CT2-14</strain>
    </source>
</reference>
<evidence type="ECO:0000256" key="2">
    <source>
        <dbReference type="ARBA" id="ARBA00022692"/>
    </source>
</evidence>
<feature type="transmembrane region" description="Helical" evidence="5">
    <location>
        <begin position="42"/>
        <end position="60"/>
    </location>
</feature>
<dbReference type="InterPro" id="IPR032808">
    <property type="entry name" value="DoxX"/>
</dbReference>
<comment type="subcellular location">
    <subcellularLocation>
        <location evidence="1">Membrane</location>
        <topology evidence="1">Multi-pass membrane protein</topology>
    </subcellularLocation>
</comment>
<evidence type="ECO:0000256" key="3">
    <source>
        <dbReference type="ARBA" id="ARBA00022989"/>
    </source>
</evidence>
<comment type="caution">
    <text evidence="6">The sequence shown here is derived from an EMBL/GenBank/DDBJ whole genome shotgun (WGS) entry which is preliminary data.</text>
</comment>
<gene>
    <name evidence="6" type="ORF">GLP40_08475</name>
</gene>
<dbReference type="Proteomes" id="UP000432464">
    <property type="component" value="Unassembled WGS sequence"/>
</dbReference>
<evidence type="ECO:0000256" key="4">
    <source>
        <dbReference type="ARBA" id="ARBA00023136"/>
    </source>
</evidence>
<evidence type="ECO:0000313" key="7">
    <source>
        <dbReference type="Proteomes" id="UP000432464"/>
    </source>
</evidence>
<evidence type="ECO:0000313" key="6">
    <source>
        <dbReference type="EMBL" id="MTE12807.1"/>
    </source>
</evidence>
<accession>A0A6I3KTC9</accession>
<protein>
    <submittedName>
        <fullName evidence="6">Invasion protein</fullName>
    </submittedName>
</protein>
<evidence type="ECO:0000256" key="1">
    <source>
        <dbReference type="ARBA" id="ARBA00004141"/>
    </source>
</evidence>
<dbReference type="Pfam" id="PF13564">
    <property type="entry name" value="DoxX_2"/>
    <property type="match status" value="1"/>
</dbReference>
<keyword evidence="2 5" id="KW-0812">Transmembrane</keyword>
<sequence>MKTVSKVLAGVLAAEFLSLGAAKLAAVASMRERAEHLGYSTAAYRWIGAVEIAAAGGVLLGPVRPAIGRAAGIGLVMLMAGAAASHLRNGDGTTEVAPAAGTALAVAAYVLTLTGEPS</sequence>
<proteinExistence type="predicted"/>